<dbReference type="VEuPathDB" id="CryptoDB:GY17_00001785"/>
<feature type="region of interest" description="Disordered" evidence="5">
    <location>
        <begin position="713"/>
        <end position="737"/>
    </location>
</feature>
<dbReference type="AlphaFoldDB" id="A0A0S4TEB4"/>
<dbReference type="OrthoDB" id="5547497at2759"/>
<keyword evidence="4 6" id="KW-0472">Membrane</keyword>
<dbReference type="VEuPathDB" id="CryptoDB:ChTU502y2012_408g0400"/>
<evidence type="ECO:0000256" key="3">
    <source>
        <dbReference type="ARBA" id="ARBA00022989"/>
    </source>
</evidence>
<dbReference type="GO" id="GO:0016020">
    <property type="term" value="C:membrane"/>
    <property type="evidence" value="ECO:0007669"/>
    <property type="project" value="UniProtKB-SubCell"/>
</dbReference>
<feature type="transmembrane region" description="Helical" evidence="6">
    <location>
        <begin position="401"/>
        <end position="422"/>
    </location>
</feature>
<dbReference type="Gene3D" id="1.10.3730.20">
    <property type="match status" value="1"/>
</dbReference>
<evidence type="ECO:0000259" key="7">
    <source>
        <dbReference type="Pfam" id="PF03151"/>
    </source>
</evidence>
<reference evidence="8" key="1">
    <citation type="submission" date="2015-08" db="EMBL/GenBank/DDBJ databases">
        <authorList>
            <person name="Babu N.S."/>
            <person name="Beckwith C.J."/>
            <person name="Beseler K.G."/>
            <person name="Brison A."/>
            <person name="Carone J.V."/>
            <person name="Caskin T.P."/>
            <person name="Diamond M."/>
            <person name="Durham M.E."/>
            <person name="Foxe J.M."/>
            <person name="Go M."/>
            <person name="Henderson B.A."/>
            <person name="Jones I.B."/>
            <person name="McGettigan J.A."/>
            <person name="Micheletti S.J."/>
            <person name="Nasrallah M.E."/>
            <person name="Ortiz D."/>
            <person name="Piller C.R."/>
            <person name="Privatt S.R."/>
            <person name="Schneider S.L."/>
            <person name="Sharp S."/>
            <person name="Smith T.C."/>
            <person name="Stanton J.D."/>
            <person name="Ullery H.E."/>
            <person name="Wilson R.J."/>
            <person name="Serrano M.G."/>
            <person name="Buck G."/>
            <person name="Lee V."/>
            <person name="Wang Y."/>
            <person name="Carvalho R."/>
            <person name="Voegtly L."/>
            <person name="Shi R."/>
            <person name="Duckworth R."/>
            <person name="Johnson A."/>
            <person name="Loviza R."/>
            <person name="Walstead R."/>
            <person name="Shah Z."/>
            <person name="Kiflezghi M."/>
            <person name="Wade K."/>
            <person name="Ball S.L."/>
            <person name="Bradley K.W."/>
            <person name="Asai D.J."/>
            <person name="Bowman C.A."/>
            <person name="Russell D.A."/>
            <person name="Pope W.H."/>
            <person name="Jacobs-Sera D."/>
            <person name="Hendrix R.W."/>
            <person name="Hatfull G.F."/>
        </authorList>
    </citation>
    <scope>NUCLEOTIDE SEQUENCE [LARGE SCALE GENOMIC DNA]</scope>
</reference>
<dbReference type="InterPro" id="IPR004853">
    <property type="entry name" value="Sugar_P_trans_dom"/>
</dbReference>
<feature type="transmembrane region" description="Helical" evidence="6">
    <location>
        <begin position="325"/>
        <end position="345"/>
    </location>
</feature>
<feature type="compositionally biased region" description="Acidic residues" evidence="5">
    <location>
        <begin position="728"/>
        <end position="737"/>
    </location>
</feature>
<dbReference type="EMBL" id="LN877950">
    <property type="protein sequence ID" value="CUV05720.1"/>
    <property type="molecule type" value="Genomic_DNA"/>
</dbReference>
<feature type="compositionally biased region" description="Basic and acidic residues" evidence="5">
    <location>
        <begin position="155"/>
        <end position="164"/>
    </location>
</feature>
<feature type="region of interest" description="Disordered" evidence="5">
    <location>
        <begin position="138"/>
        <end position="172"/>
    </location>
</feature>
<keyword evidence="3 6" id="KW-1133">Transmembrane helix</keyword>
<evidence type="ECO:0000256" key="2">
    <source>
        <dbReference type="ARBA" id="ARBA00022692"/>
    </source>
</evidence>
<dbReference type="VEuPathDB" id="CryptoDB:Chro.40354"/>
<feature type="transmembrane region" description="Helical" evidence="6">
    <location>
        <begin position="456"/>
        <end position="475"/>
    </location>
</feature>
<feature type="transmembrane region" description="Helical" evidence="6">
    <location>
        <begin position="112"/>
        <end position="132"/>
    </location>
</feature>
<keyword evidence="2 6" id="KW-0812">Transmembrane</keyword>
<protein>
    <recommendedName>
        <fullName evidence="7">Sugar phosphate transporter domain-containing protein</fullName>
    </recommendedName>
</protein>
<feature type="transmembrane region" description="Helical" evidence="6">
    <location>
        <begin position="80"/>
        <end position="100"/>
    </location>
</feature>
<organism evidence="8">
    <name type="scientific">Cryptosporidium hominis</name>
    <dbReference type="NCBI Taxonomy" id="237895"/>
    <lineage>
        <taxon>Eukaryota</taxon>
        <taxon>Sar</taxon>
        <taxon>Alveolata</taxon>
        <taxon>Apicomplexa</taxon>
        <taxon>Conoidasida</taxon>
        <taxon>Coccidia</taxon>
        <taxon>Eucoccidiorida</taxon>
        <taxon>Eimeriorina</taxon>
        <taxon>Cryptosporidiidae</taxon>
        <taxon>Cryptosporidium</taxon>
    </lineage>
</organism>
<sequence>MISSNSKINNSSEEKSLKVEAKLKNPSFEIESDLNRDLEQGILDNKCDNLVNIGKDGKEIVNPKKNKIFSRIRLSNNNNIFLTLYTIVGYFFTSIAIIYYNHWLFDKVAPFPVFATWVQQIVGVFCFGILSLSRRTPNMSKMNKDSSENSGDSTNLRKENETRKVNATSTNCTSNENISAKELEAGSNRSIPIEISFQENSVIEETQLKDSSVANSSQNIRIEETTVNEKAKQKRNSIKFSTEMKKLLKILPMSICFVGLVAFGNICLKYVQVSTYQLARSGSLIFTVIVSYFMLGQKQTWQSILACIVVCAGFLIGSLDRSTLSAMGIVTGLASSFCQVFYNVFMKKCMNYFNGDAIQLMKYNQCISTILLIPCIFLARELELIMGSAAFNTNSPEFFRLWTLLILCGLLSMLLNYFTFLVVGYTSPVTFNVLGMFKSCAQTAGGFIIFHDHASVHTITGICLTLAGSVWYGFAKSLNCNSGGKSSSQSEVGSENGIVISKPEFEQKVSILTKELSEVEELCYSSDVIHNKKYNYEIFGDLVDHTNTFSGAELTMISPEIKKCVCQLEKEGSEIEIKCGCKNDQREICSNKNRNNGSDEKINGTVSLSSCISNGRQESQYTGNTLTTKSSEQKDLENLFEKFSNISRESSTDLKSSMSKISVSMPASVYASPVVESRQISADEIPNNRTVEASNDNISLDVSIIVESEREAAGNDIQGLSGPHFEGSDTEESTTIT</sequence>
<dbReference type="InterPro" id="IPR037185">
    <property type="entry name" value="EmrE-like"/>
</dbReference>
<feature type="transmembrane region" description="Helical" evidence="6">
    <location>
        <begin position="302"/>
        <end position="319"/>
    </location>
</feature>
<feature type="transmembrane region" description="Helical" evidence="6">
    <location>
        <begin position="250"/>
        <end position="271"/>
    </location>
</feature>
<evidence type="ECO:0000256" key="4">
    <source>
        <dbReference type="ARBA" id="ARBA00023136"/>
    </source>
</evidence>
<evidence type="ECO:0000256" key="6">
    <source>
        <dbReference type="SAM" id="Phobius"/>
    </source>
</evidence>
<comment type="subcellular location">
    <subcellularLocation>
        <location evidence="1">Membrane</location>
        <topology evidence="1">Multi-pass membrane protein</topology>
    </subcellularLocation>
</comment>
<evidence type="ECO:0000256" key="1">
    <source>
        <dbReference type="ARBA" id="ARBA00004141"/>
    </source>
</evidence>
<dbReference type="VEuPathDB" id="CryptoDB:CHUDEA4_3110"/>
<dbReference type="PANTHER" id="PTHR11132">
    <property type="entry name" value="SOLUTE CARRIER FAMILY 35"/>
    <property type="match status" value="1"/>
</dbReference>
<dbReference type="Proteomes" id="UP000199752">
    <property type="component" value="Chromosome 4"/>
</dbReference>
<feature type="transmembrane region" description="Helical" evidence="6">
    <location>
        <begin position="277"/>
        <end position="295"/>
    </location>
</feature>
<evidence type="ECO:0000313" key="8">
    <source>
        <dbReference type="EMBL" id="CUV05720.1"/>
    </source>
</evidence>
<dbReference type="Pfam" id="PF03151">
    <property type="entry name" value="TPT"/>
    <property type="match status" value="1"/>
</dbReference>
<dbReference type="SUPFAM" id="SSF103481">
    <property type="entry name" value="Multidrug resistance efflux transporter EmrE"/>
    <property type="match status" value="2"/>
</dbReference>
<accession>A0A0S4TEB4</accession>
<proteinExistence type="predicted"/>
<name>A0A0S4TEB4_CRYHO</name>
<evidence type="ECO:0000256" key="5">
    <source>
        <dbReference type="SAM" id="MobiDB-lite"/>
    </source>
</evidence>
<gene>
    <name evidence="8" type="ORF">CHUDEA4_3110</name>
</gene>
<dbReference type="InterPro" id="IPR050186">
    <property type="entry name" value="TPT_transporter"/>
</dbReference>
<feature type="domain" description="Sugar phosphate transporter" evidence="7">
    <location>
        <begin position="242"/>
        <end position="472"/>
    </location>
</feature>